<dbReference type="PANTHER" id="PTHR17271:SF1">
    <property type="entry name" value="PROTEIN OUTSPREAD"/>
    <property type="match status" value="1"/>
</dbReference>
<feature type="region of interest" description="Disordered" evidence="2">
    <location>
        <begin position="248"/>
        <end position="348"/>
    </location>
</feature>
<feature type="compositionally biased region" description="Acidic residues" evidence="2">
    <location>
        <begin position="283"/>
        <end position="315"/>
    </location>
</feature>
<feature type="coiled-coil region" evidence="1">
    <location>
        <begin position="906"/>
        <end position="1004"/>
    </location>
</feature>
<feature type="coiled-coil region" evidence="1">
    <location>
        <begin position="2032"/>
        <end position="2071"/>
    </location>
</feature>
<dbReference type="InterPro" id="IPR001849">
    <property type="entry name" value="PH_domain"/>
</dbReference>
<keyword evidence="1" id="KW-0175">Coiled coil</keyword>
<feature type="coiled-coil region" evidence="1">
    <location>
        <begin position="1896"/>
        <end position="1965"/>
    </location>
</feature>
<protein>
    <submittedName>
        <fullName evidence="5">Protein outspread-like isoform X1</fullName>
    </submittedName>
</protein>
<keyword evidence="4" id="KW-1185">Reference proteome</keyword>
<feature type="compositionally biased region" description="Low complexity" evidence="2">
    <location>
        <begin position="421"/>
        <end position="437"/>
    </location>
</feature>
<dbReference type="Pfam" id="PF00169">
    <property type="entry name" value="PH"/>
    <property type="match status" value="2"/>
</dbReference>
<feature type="domain" description="PH" evidence="3">
    <location>
        <begin position="81"/>
        <end position="187"/>
    </location>
</feature>
<dbReference type="InterPro" id="IPR039597">
    <property type="entry name" value="M-RIP_PH"/>
</dbReference>
<feature type="compositionally biased region" description="Basic and acidic residues" evidence="2">
    <location>
        <begin position="807"/>
        <end position="824"/>
    </location>
</feature>
<feature type="compositionally biased region" description="Polar residues" evidence="2">
    <location>
        <begin position="770"/>
        <end position="780"/>
    </location>
</feature>
<dbReference type="Proteomes" id="UP001652620">
    <property type="component" value="Chromosome 1"/>
</dbReference>
<feature type="compositionally biased region" description="Low complexity" evidence="2">
    <location>
        <begin position="473"/>
        <end position="503"/>
    </location>
</feature>
<dbReference type="GeneID" id="105232986"/>
<evidence type="ECO:0000313" key="5">
    <source>
        <dbReference type="RefSeq" id="XP_049317396.1"/>
    </source>
</evidence>
<evidence type="ECO:0000256" key="1">
    <source>
        <dbReference type="SAM" id="Coils"/>
    </source>
</evidence>
<gene>
    <name evidence="5" type="primary">LOC105232986</name>
</gene>
<evidence type="ECO:0000259" key="3">
    <source>
        <dbReference type="PROSITE" id="PS50003"/>
    </source>
</evidence>
<reference evidence="5" key="2">
    <citation type="submission" date="2025-08" db="UniProtKB">
        <authorList>
            <consortium name="RefSeq"/>
        </authorList>
    </citation>
    <scope>IDENTIFICATION</scope>
    <source>
        <tissue evidence="5">Adult</tissue>
    </source>
</reference>
<accession>A0ABM3K7D7</accession>
<feature type="region of interest" description="Disordered" evidence="2">
    <location>
        <begin position="755"/>
        <end position="780"/>
    </location>
</feature>
<feature type="compositionally biased region" description="Basic residues" evidence="2">
    <location>
        <begin position="755"/>
        <end position="767"/>
    </location>
</feature>
<organism evidence="4 5">
    <name type="scientific">Bactrocera dorsalis</name>
    <name type="common">Oriental fruit fly</name>
    <name type="synonym">Dacus dorsalis</name>
    <dbReference type="NCBI Taxonomy" id="27457"/>
    <lineage>
        <taxon>Eukaryota</taxon>
        <taxon>Metazoa</taxon>
        <taxon>Ecdysozoa</taxon>
        <taxon>Arthropoda</taxon>
        <taxon>Hexapoda</taxon>
        <taxon>Insecta</taxon>
        <taxon>Pterygota</taxon>
        <taxon>Neoptera</taxon>
        <taxon>Endopterygota</taxon>
        <taxon>Diptera</taxon>
        <taxon>Brachycera</taxon>
        <taxon>Muscomorpha</taxon>
        <taxon>Tephritoidea</taxon>
        <taxon>Tephritidae</taxon>
        <taxon>Bactrocera</taxon>
        <taxon>Bactrocera</taxon>
    </lineage>
</organism>
<feature type="compositionally biased region" description="Low complexity" evidence="2">
    <location>
        <begin position="2487"/>
        <end position="2499"/>
    </location>
</feature>
<dbReference type="SMART" id="SM00233">
    <property type="entry name" value="PH"/>
    <property type="match status" value="2"/>
</dbReference>
<feature type="region of interest" description="Disordered" evidence="2">
    <location>
        <begin position="1221"/>
        <end position="1243"/>
    </location>
</feature>
<feature type="coiled-coil region" evidence="1">
    <location>
        <begin position="1053"/>
        <end position="1140"/>
    </location>
</feature>
<dbReference type="RefSeq" id="XP_049317396.1">
    <property type="nucleotide sequence ID" value="XM_049461439.1"/>
</dbReference>
<dbReference type="CDD" id="cd13275">
    <property type="entry name" value="PH_M-RIP"/>
    <property type="match status" value="1"/>
</dbReference>
<feature type="compositionally biased region" description="Low complexity" evidence="2">
    <location>
        <begin position="1221"/>
        <end position="1241"/>
    </location>
</feature>
<dbReference type="InterPro" id="IPR052223">
    <property type="entry name" value="Actin_Cytoskeleton_Reg"/>
</dbReference>
<feature type="compositionally biased region" description="Polar residues" evidence="2">
    <location>
        <begin position="248"/>
        <end position="258"/>
    </location>
</feature>
<feature type="compositionally biased region" description="Basic and acidic residues" evidence="2">
    <location>
        <begin position="407"/>
        <end position="417"/>
    </location>
</feature>
<feature type="coiled-coil region" evidence="1">
    <location>
        <begin position="1356"/>
        <end position="1390"/>
    </location>
</feature>
<feature type="compositionally biased region" description="Polar residues" evidence="2">
    <location>
        <begin position="2736"/>
        <end position="2757"/>
    </location>
</feature>
<feature type="region of interest" description="Disordered" evidence="2">
    <location>
        <begin position="404"/>
        <end position="439"/>
    </location>
</feature>
<feature type="region of interest" description="Disordered" evidence="2">
    <location>
        <begin position="2471"/>
        <end position="2506"/>
    </location>
</feature>
<feature type="coiled-coil region" evidence="1">
    <location>
        <begin position="1808"/>
        <end position="1860"/>
    </location>
</feature>
<evidence type="ECO:0000256" key="2">
    <source>
        <dbReference type="SAM" id="MobiDB-lite"/>
    </source>
</evidence>
<feature type="compositionally biased region" description="Polar residues" evidence="2">
    <location>
        <begin position="2471"/>
        <end position="2486"/>
    </location>
</feature>
<sequence>MYIYICGNKNSIVTTRNINNKNSYTYNNSAKMSTTRTSDCRKFSPNIFNKSKCSHCFRQREEHSAAALECNRPVTPPASRKVSKCGYLFVAPDWDFSNPLYRTKRWQRRWFVLYDDGELTYSVDEHPETVPQACIDMTKVLEVAMAEDVTGHTNSIAITAPDRVTFVKGTCPEESKWWLNILVAFPKSKGRHKRNATFPGGQATTTILQQMNTDAYNAAAAGVPTRNRHNSYHKDALTSVQSTSVLIGSGGNNVTQRNANAVTTAPTTASSTKRTSDYRNVADDEDDEEDVDDDDDDDDEDDGVETGEDEEEEDEHVGVRGANEIDNGKKESLLDDKSRGDIKDTNSKVSSSCLLIEDIRRDEKTYKDIANTITNLSQQKNRWSNTTVNNVLNSHLHHTAAAVATEKNSRDETDYHRPTSKQQLQHHQQQQQQQQKQNNISSLRPKSLPLAANSTPAIVSAIVKKIPPVLSSTNNNGNNNNNNMNTNNNITASTNDGSNKNNNSINEIGKGVVGGIGLGSNKCKSSPRLQLQLKNLQQKHESNQHRQQQHLQPSKQQQRQQQAHERGDPDGGCNLDDLSTNYLAKTAELRVNPPAEESLNTKKGWLMKQDNRTGDWTKHWFSLSGAALFYYRDPVSEERGVLDGVLDVNSLTNVAEVSASKSYAFQLTSWDQRRLILASLSPSSRNSWIAILRNIAGLPALLSTNNNTNNSSQPLTDADVPPTVELVIKDGAVTPNIKSEIEKDFIKAQRNHELHKKPPAAPKHNHQHLSESSPPTTQQVLLQSNNSTPAKALVTTTVSTPKTTHFSSDEEYRTASEGGRRDSVDWGSPLSPSPPITTSILRNRDRLYARAAASTAARSHKRSHSSPPTSRRSTVDSVGSDELSPPPVMHPVQEELSLDKELQFRLSVAEKERNMLRDEAKERETRMSELLTTLERTEQQLNARLHEMELVRDNLTAQLEETKRNAEDIVDRLTDELEESQKKIKDLEDRLARGIDENEALYKRVHELEGSSLNSFSQMNRGKLKRMDSLSDLTQIGDIDPFALERDPLADEYNELRTRFEKAVNEIKAMKRELKESQNQFDSLEISYAALKQDLERKEIEDRAQVQMMAARIQDLTLKYSSSERQVRTLKQKMAKSERRRSLSLKGKEQLSIPKELEIKVCELEAKIDEIEKLNSVNSEPIRTVSKKSSRRRSLESNASNSDPLQFMLRLNDLEKRLDDTSAAGSISSTSTPTPSCNTPTIENSTLNSAKISEHLLDRLRCLESVLVTSRDRLEKSLHQLQNLRSSHSRRSVSPITDRKDSYRLVERCLSEVVKLIRESCETCVISGSSGDKYAVPNVMLLPDSNPVKIALTQLESQLRTKLAELLKQRRVLRERNELTERKNMELLAERVAFESVCFGKLRDSVMRAENPELFCEKQTRTEVAETSHLMTMLKAKLSGKCALKSSGTLDILAGVLARRLMLSNYRKETTNREMLDPVDKNIMDDLLRQQNEINLIAKRYKNNAMENLASGLAAETLSYISSNDLVQGAVQEAWRQAQETVNAELVQSEIAHIMLRNAERFEQSLTPSFGYTLTAEERLSFEKFADAVHDALRKEMELAVAQLTQCYKEAIQKMKRGQWRLQLEQERKISEGRQLLSDFADIIAHKALVDARITVLRGEYVEQQLAKENPDHTQKDCQRNKIGITALQRYESLFEELSNDLQINNAADILADADFEFIYKQHTIDFLNDRQVLSEISTFLSQLEDSLIALQCEASASTTSIPRSTVSIESLQDVCHKCGDLRQRADQLCQEIHRALNTPCQHCRQVHEKLLRLQQQHEHELLQLQQAHAKDKSTYMQQLENQRNAFKQIEAEKDAVSAELQYSNELLEQRASELATVNDKLHTKEQELRGKQGNQLSLLQQLEEQTEKARTHEEESNALVEKCARQDEEYAVLLQERDYLQSELTKEKERSRRFERRLEMLELEHSKQLECLQETYRDQLMAHSPDFSNVSTDDESFRQRYQAEIEQLRTLCEKGLSAMESSHRRIVADLEEKHRQEIERLLLEKETALAEETQATLAALDAMRKAHQSEVQREVARFKQEFLKQFQKGEHSAYTAKANEEELEELRQEILSFSEKFSIKCVENASLEEKLRSTTQKLKHLQQMQQLELRNKQFRAHLDSEDPTTATKFVQGLCSAKDDGVVCEDSEAKSHAHGVFHELADEQTAIVENVVPVPMTSTQNTTPPTCTVSLAIHGALATTNPSASTLEAPTKSVNKQFATLVSVDKKSENIVVDKHSEYVSDINQNSDNNNDVGDNDELNAIFYTYEPCYKQSNLHYFQSRLSFEGLKSSTFGKRLRTTSRKCTTDAATSMQPIATCASITTTKSSPASSNKTSLTTATTFTPQQAEIPISASPAKSMEAIKLLESSVAGQNWQLKQRVEQKEEAGVLQKQQEQCNINTLKLNQKQQTEQELIVDAPLAVAADILITSNSHKSKATTTKHSNIQEITNASPASNPSSSTVTLTRTKPVEQPKISSANKHIYNPNYNNNNNNNNNQNKNISNISNTNRNINTKNIIAESSNIKVHSVSAINTSSSNKNNSNGKSLVFATHERSNKAAVKTQPMIQECAVTTTTAANATTTTTKPRALGYVHVAERNAINLNSFTDFVRKTTTIAKDTTATTTKEETKFGRTYADSNDSNNDDDVGDDTPQQKQQQHAIFGNSNNNTQNKPSVSKAHNTTTATAVLGRRTHEQIPFCSPTSVSSGSEAEHATMSTTTKIRTPSSTATRRPTNAIQKHLRRFELEI</sequence>
<dbReference type="PROSITE" id="PS50003">
    <property type="entry name" value="PH_DOMAIN"/>
    <property type="match status" value="2"/>
</dbReference>
<name>A0ABM3K7D7_BACDO</name>
<dbReference type="InterPro" id="IPR011993">
    <property type="entry name" value="PH-like_dom_sf"/>
</dbReference>
<feature type="compositionally biased region" description="Low complexity" evidence="2">
    <location>
        <begin position="545"/>
        <end position="561"/>
    </location>
</feature>
<feature type="compositionally biased region" description="Basic and acidic residues" evidence="2">
    <location>
        <begin position="326"/>
        <end position="346"/>
    </location>
</feature>
<feature type="compositionally biased region" description="Low complexity" evidence="2">
    <location>
        <begin position="259"/>
        <end position="273"/>
    </location>
</feature>
<reference evidence="4" key="1">
    <citation type="submission" date="2025-05" db="UniProtKB">
        <authorList>
            <consortium name="RefSeq"/>
        </authorList>
    </citation>
    <scope>NUCLEOTIDE SEQUENCE [LARGE SCALE GENOMIC DNA]</scope>
</reference>
<feature type="region of interest" description="Disordered" evidence="2">
    <location>
        <begin position="2724"/>
        <end position="2769"/>
    </location>
</feature>
<dbReference type="CDD" id="cd01236">
    <property type="entry name" value="PH_RIP"/>
    <property type="match status" value="1"/>
</dbReference>
<proteinExistence type="predicted"/>
<feature type="region of interest" description="Disordered" evidence="2">
    <location>
        <begin position="2657"/>
        <end position="2693"/>
    </location>
</feature>
<feature type="region of interest" description="Disordered" evidence="2">
    <location>
        <begin position="796"/>
        <end position="890"/>
    </location>
</feature>
<feature type="domain" description="PH" evidence="3">
    <location>
        <begin position="599"/>
        <end position="697"/>
    </location>
</feature>
<feature type="region of interest" description="Disordered" evidence="2">
    <location>
        <begin position="2522"/>
        <end position="2545"/>
    </location>
</feature>
<dbReference type="Gene3D" id="2.30.29.30">
    <property type="entry name" value="Pleckstrin-homology domain (PH domain)/Phosphotyrosine-binding domain (PTB)"/>
    <property type="match status" value="2"/>
</dbReference>
<feature type="region of interest" description="Disordered" evidence="2">
    <location>
        <begin position="536"/>
        <end position="577"/>
    </location>
</feature>
<feature type="compositionally biased region" description="Low complexity" evidence="2">
    <location>
        <begin position="2758"/>
        <end position="2769"/>
    </location>
</feature>
<feature type="region of interest" description="Disordered" evidence="2">
    <location>
        <begin position="1181"/>
        <end position="1201"/>
    </location>
</feature>
<feature type="region of interest" description="Disordered" evidence="2">
    <location>
        <begin position="471"/>
        <end position="503"/>
    </location>
</feature>
<evidence type="ECO:0000313" key="4">
    <source>
        <dbReference type="Proteomes" id="UP001652620"/>
    </source>
</evidence>
<dbReference type="PANTHER" id="PTHR17271">
    <property type="entry name" value="PLECKSTRIN HOMOLOGY PH DOMAIN-CONTAINING PROTEIN"/>
    <property type="match status" value="1"/>
</dbReference>
<feature type="coiled-coil region" evidence="1">
    <location>
        <begin position="2097"/>
        <end position="2145"/>
    </location>
</feature>
<dbReference type="SUPFAM" id="SSF50729">
    <property type="entry name" value="PH domain-like"/>
    <property type="match status" value="2"/>
</dbReference>